<feature type="non-terminal residue" evidence="3">
    <location>
        <position position="939"/>
    </location>
</feature>
<sequence length="939" mass="96405">MAGIGRDLRVAILGVRAQEPRRYYVQVTIAGTAGPPLPPGKGGGDDPASAAAAALRPDTVARTETAPLSRAPEFCNRTFIMRLPQPLGAALHSRAVLQVSLYATPSLDAPPGPLLAGREVDDLVGRGYIEVRGELAARLLRGERATLPVALLDLGRDASAAVAATGASKLRAPKAYDIGGATAQLLAARSSVVAGGVYGKSDLEALVELTLLDCAAADLVPLGLLSAAAAAGRPSGAGGGKGPEADPAAAAAAAGGRALVRTPSASMRELAECSLLVLISAAEGLPLVKGPEGRTVAPSCFVALKSLRDAEQRLPAQAVTRVAAATQDPVWGQLLRVVYPEERLPGEQLLLAVVNDETSKLLLKAAVPLDAVVPGLHYHLKLSFPDDSGAAVYVTLCLLPAARTQLQRLRAAPLAAAPGARLLQARLAGTSAQLARLGDEGQGAAGGELWAVWRPRGVASSTEDDAPALAPLDVATLHLPASASDPAAVRAALQQQSAAALDGGDRGPPQAMPVQRLGGAGVSGTAGGGGSGEDDAGSLLWPPDHMMMLPLETAGAGDVGTVLELHLRRYGRGGGPGIGGPGADAIDAAAPPATGGGAVAALRRQRQALQQQQQQQQQQLQLPISCLLARLDLQPEQIPGNSPGDAVILDGLPLVGPGGDAAGTATVEAVPWDVPSFLDHLQRLAGLPDNSRSPGAPAHWPDAFAGPGALPASGVAAGLLGVPAPGSAAGQVLATLAADMVSKQAALERLQRQADAADARCDTAAARLRDMQGRNQALSEEVQHLRRIIREEKEASLAASGADGAAPTAACPLGPDPASLPQEELLRRAEAAAGALSRERRRNAELVHRLQQLHGEQVDVLELQRRYSELQEAHVTQAELLSNHEELSADVKLLRETVKGQEGVIAKLERLLAAAAAKGKELDRWRAAAQAREAELQQL</sequence>
<evidence type="ECO:0000256" key="2">
    <source>
        <dbReference type="SAM" id="MobiDB-lite"/>
    </source>
</evidence>
<organism evidence="3 4">
    <name type="scientific">Monoraphidium neglectum</name>
    <dbReference type="NCBI Taxonomy" id="145388"/>
    <lineage>
        <taxon>Eukaryota</taxon>
        <taxon>Viridiplantae</taxon>
        <taxon>Chlorophyta</taxon>
        <taxon>core chlorophytes</taxon>
        <taxon>Chlorophyceae</taxon>
        <taxon>CS clade</taxon>
        <taxon>Sphaeropleales</taxon>
        <taxon>Selenastraceae</taxon>
        <taxon>Monoraphidium</taxon>
    </lineage>
</organism>
<reference evidence="3 4" key="1">
    <citation type="journal article" date="2013" name="BMC Genomics">
        <title>Reconstruction of the lipid metabolism for the microalga Monoraphidium neglectum from its genome sequence reveals characteristics suitable for biofuel production.</title>
        <authorList>
            <person name="Bogen C."/>
            <person name="Al-Dilaimi A."/>
            <person name="Albersmeier A."/>
            <person name="Wichmann J."/>
            <person name="Grundmann M."/>
            <person name="Rupp O."/>
            <person name="Lauersen K.J."/>
            <person name="Blifernez-Klassen O."/>
            <person name="Kalinowski J."/>
            <person name="Goesmann A."/>
            <person name="Mussgnug J.H."/>
            <person name="Kruse O."/>
        </authorList>
    </citation>
    <scope>NUCLEOTIDE SEQUENCE [LARGE SCALE GENOMIC DNA]</scope>
    <source>
        <strain evidence="3 4">SAG 48.87</strain>
    </source>
</reference>
<dbReference type="KEGG" id="mng:MNEG_6628"/>
<dbReference type="RefSeq" id="XP_013900350.1">
    <property type="nucleotide sequence ID" value="XM_014044896.1"/>
</dbReference>
<dbReference type="EMBL" id="KK101314">
    <property type="protein sequence ID" value="KIZ01331.1"/>
    <property type="molecule type" value="Genomic_DNA"/>
</dbReference>
<feature type="coiled-coil region" evidence="1">
    <location>
        <begin position="836"/>
        <end position="873"/>
    </location>
</feature>
<name>A0A0D2N5T4_9CHLO</name>
<proteinExistence type="predicted"/>
<dbReference type="PANTHER" id="PTHR21623">
    <property type="entry name" value="SPERIOLIN-BINDING FACTOR"/>
    <property type="match status" value="1"/>
</dbReference>
<evidence type="ECO:0008006" key="5">
    <source>
        <dbReference type="Google" id="ProtNLM"/>
    </source>
</evidence>
<dbReference type="GeneID" id="25739504"/>
<protein>
    <recommendedName>
        <fullName evidence="5">C2 domain-containing protein</fullName>
    </recommendedName>
</protein>
<dbReference type="InterPro" id="IPR039889">
    <property type="entry name" value="CCD33"/>
</dbReference>
<dbReference type="Proteomes" id="UP000054498">
    <property type="component" value="Unassembled WGS sequence"/>
</dbReference>
<gene>
    <name evidence="3" type="ORF">MNEG_6628</name>
</gene>
<dbReference type="InterPro" id="IPR035892">
    <property type="entry name" value="C2_domain_sf"/>
</dbReference>
<evidence type="ECO:0000256" key="1">
    <source>
        <dbReference type="SAM" id="Coils"/>
    </source>
</evidence>
<feature type="coiled-coil region" evidence="1">
    <location>
        <begin position="733"/>
        <end position="795"/>
    </location>
</feature>
<dbReference type="STRING" id="145388.A0A0D2N5T4"/>
<dbReference type="PANTHER" id="PTHR21623:SF2">
    <property type="entry name" value="COILED-COIL DOMAIN-CONTAINING PROTEIN 33"/>
    <property type="match status" value="1"/>
</dbReference>
<feature type="compositionally biased region" description="Gly residues" evidence="2">
    <location>
        <begin position="518"/>
        <end position="531"/>
    </location>
</feature>
<dbReference type="AlphaFoldDB" id="A0A0D2N5T4"/>
<dbReference type="GO" id="GO:0005777">
    <property type="term" value="C:peroxisome"/>
    <property type="evidence" value="ECO:0007669"/>
    <property type="project" value="TreeGrafter"/>
</dbReference>
<feature type="region of interest" description="Disordered" evidence="2">
    <location>
        <begin position="498"/>
        <end position="539"/>
    </location>
</feature>
<accession>A0A0D2N5T4</accession>
<evidence type="ECO:0000313" key="4">
    <source>
        <dbReference type="Proteomes" id="UP000054498"/>
    </source>
</evidence>
<dbReference type="SUPFAM" id="SSF49562">
    <property type="entry name" value="C2 domain (Calcium/lipid-binding domain, CaLB)"/>
    <property type="match status" value="1"/>
</dbReference>
<keyword evidence="4" id="KW-1185">Reference proteome</keyword>
<evidence type="ECO:0000313" key="3">
    <source>
        <dbReference type="EMBL" id="KIZ01331.1"/>
    </source>
</evidence>
<dbReference type="OrthoDB" id="552574at2759"/>
<keyword evidence="1" id="KW-0175">Coiled coil</keyword>